<dbReference type="Pfam" id="PF02875">
    <property type="entry name" value="Mur_ligase_C"/>
    <property type="match status" value="1"/>
</dbReference>
<evidence type="ECO:0000259" key="16">
    <source>
        <dbReference type="Pfam" id="PF02875"/>
    </source>
</evidence>
<evidence type="ECO:0000256" key="3">
    <source>
        <dbReference type="ARBA" id="ARBA00012211"/>
    </source>
</evidence>
<dbReference type="GO" id="GO:0071555">
    <property type="term" value="P:cell wall organization"/>
    <property type="evidence" value="ECO:0007669"/>
    <property type="project" value="UniProtKB-KW"/>
</dbReference>
<sequence>MNSKIRRIHMVGIGGAGMSGIAEVLLNQGYEVSGSDMSDSAVVRHLRDLGAHVAVGHAAENVGDVQVLVKSTAINDENPELIEARRRNIAIIPRAEMLAELMRLRQGIAIAGTHGKTTTTSLTASIFDTAELDPTVIIGGRLNAYGTNAHLGHGEYLIAEADESDGSFLCLLPIINVVTNVDEDHLDHYKTRQGIDDAFVQFMNNVPFYGLNIVCGDDPGVRALLARVKRPVLTYGFAEDNVLRAVPLECGVRNNFEVWRNGVKLGQVSLPQPGRHNMLNALAAIGAAMEVDISFEKCAEGLNGFGGVGRRFEFKGEKGGVTVVDDYGHHPAEIAATLATARQVFPGRRIVAAFQPHRFSRTQAHFGEFCKVFDNVDQLLLTEIYAASEKPIPGVSGQSLAQGIRQVSITPVEYYQTLNDLAAALPNVLREGDVLLTLGAGSITRLGPAWLEGQDHA</sequence>
<feature type="domain" description="Mur ligase N-terminal catalytic" evidence="15">
    <location>
        <begin position="7"/>
        <end position="104"/>
    </location>
</feature>
<keyword evidence="7 14" id="KW-0547">Nucleotide-binding</keyword>
<dbReference type="GO" id="GO:0005524">
    <property type="term" value="F:ATP binding"/>
    <property type="evidence" value="ECO:0007669"/>
    <property type="project" value="UniProtKB-UniRule"/>
</dbReference>
<dbReference type="GO" id="GO:0009252">
    <property type="term" value="P:peptidoglycan biosynthetic process"/>
    <property type="evidence" value="ECO:0007669"/>
    <property type="project" value="UniProtKB-UniRule"/>
</dbReference>
<reference evidence="18" key="1">
    <citation type="submission" date="2016-04" db="EMBL/GenBank/DDBJ databases">
        <authorList>
            <person name="Evans L.H."/>
            <person name="Alamgir A."/>
            <person name="Owens N."/>
            <person name="Weber N.D."/>
            <person name="Virtaneva K."/>
            <person name="Barbian K."/>
            <person name="Babar A."/>
            <person name="Rosenke K."/>
        </authorList>
    </citation>
    <scope>NUCLEOTIDE SEQUENCE</scope>
    <source>
        <strain evidence="18">92-2</strain>
    </source>
</reference>
<keyword evidence="9 14" id="KW-0133">Cell shape</keyword>
<dbReference type="HAMAP" id="MF_00046">
    <property type="entry name" value="MurC"/>
    <property type="match status" value="1"/>
</dbReference>
<dbReference type="NCBIfam" id="TIGR01082">
    <property type="entry name" value="murC"/>
    <property type="match status" value="1"/>
</dbReference>
<dbReference type="AlphaFoldDB" id="A0A212KK18"/>
<evidence type="ECO:0000256" key="8">
    <source>
        <dbReference type="ARBA" id="ARBA00022840"/>
    </source>
</evidence>
<evidence type="ECO:0000256" key="10">
    <source>
        <dbReference type="ARBA" id="ARBA00022984"/>
    </source>
</evidence>
<evidence type="ECO:0000256" key="2">
    <source>
        <dbReference type="ARBA" id="ARBA00004752"/>
    </source>
</evidence>
<dbReference type="RefSeq" id="WP_192111934.1">
    <property type="nucleotide sequence ID" value="NZ_CABUEN010000002.1"/>
</dbReference>
<dbReference type="SUPFAM" id="SSF53623">
    <property type="entry name" value="MurD-like peptide ligases, catalytic domain"/>
    <property type="match status" value="1"/>
</dbReference>
<evidence type="ECO:0000256" key="13">
    <source>
        <dbReference type="ARBA" id="ARBA00047833"/>
    </source>
</evidence>
<proteinExistence type="inferred from homology"/>
<protein>
    <recommendedName>
        <fullName evidence="3 14">UDP-N-acetylmuramate--L-alanine ligase</fullName>
        <ecNumber evidence="3 14">6.3.2.8</ecNumber>
    </recommendedName>
    <alternativeName>
        <fullName evidence="14">UDP-N-acetylmuramoyl-L-alanine synthetase</fullName>
    </alternativeName>
</protein>
<evidence type="ECO:0000256" key="1">
    <source>
        <dbReference type="ARBA" id="ARBA00004496"/>
    </source>
</evidence>
<evidence type="ECO:0000256" key="9">
    <source>
        <dbReference type="ARBA" id="ARBA00022960"/>
    </source>
</evidence>
<dbReference type="Pfam" id="PF01225">
    <property type="entry name" value="Mur_ligase"/>
    <property type="match status" value="1"/>
</dbReference>
<evidence type="ECO:0000256" key="5">
    <source>
        <dbReference type="ARBA" id="ARBA00022598"/>
    </source>
</evidence>
<dbReference type="InterPro" id="IPR036565">
    <property type="entry name" value="Mur-like_cat_sf"/>
</dbReference>
<dbReference type="GO" id="GO:0008763">
    <property type="term" value="F:UDP-N-acetylmuramate-L-alanine ligase activity"/>
    <property type="evidence" value="ECO:0007669"/>
    <property type="project" value="UniProtKB-UniRule"/>
</dbReference>
<keyword evidence="8 14" id="KW-0067">ATP-binding</keyword>
<evidence type="ECO:0000256" key="4">
    <source>
        <dbReference type="ARBA" id="ARBA00022490"/>
    </source>
</evidence>
<dbReference type="GO" id="GO:0005737">
    <property type="term" value="C:cytoplasm"/>
    <property type="evidence" value="ECO:0007669"/>
    <property type="project" value="UniProtKB-SubCell"/>
</dbReference>
<dbReference type="InterPro" id="IPR004101">
    <property type="entry name" value="Mur_ligase_C"/>
</dbReference>
<dbReference type="GO" id="GO:0051301">
    <property type="term" value="P:cell division"/>
    <property type="evidence" value="ECO:0007669"/>
    <property type="project" value="UniProtKB-KW"/>
</dbReference>
<keyword evidence="11 14" id="KW-0131">Cell cycle</keyword>
<dbReference type="Gene3D" id="3.90.190.20">
    <property type="entry name" value="Mur ligase, C-terminal domain"/>
    <property type="match status" value="1"/>
</dbReference>
<dbReference type="InterPro" id="IPR036615">
    <property type="entry name" value="Mur_ligase_C_dom_sf"/>
</dbReference>
<dbReference type="Gene3D" id="3.40.50.720">
    <property type="entry name" value="NAD(P)-binding Rossmann-like Domain"/>
    <property type="match status" value="1"/>
</dbReference>
<evidence type="ECO:0000256" key="12">
    <source>
        <dbReference type="ARBA" id="ARBA00023316"/>
    </source>
</evidence>
<organism evidence="18">
    <name type="scientific">uncultured Desulfovibrio sp</name>
    <dbReference type="NCBI Taxonomy" id="167968"/>
    <lineage>
        <taxon>Bacteria</taxon>
        <taxon>Pseudomonadati</taxon>
        <taxon>Thermodesulfobacteriota</taxon>
        <taxon>Desulfovibrionia</taxon>
        <taxon>Desulfovibrionales</taxon>
        <taxon>Desulfovibrionaceae</taxon>
        <taxon>Desulfovibrio</taxon>
        <taxon>environmental samples</taxon>
    </lineage>
</organism>
<gene>
    <name evidence="14 18" type="primary">murC</name>
    <name evidence="18" type="ORF">KM92DES2_20277</name>
</gene>
<evidence type="ECO:0000313" key="18">
    <source>
        <dbReference type="EMBL" id="SBW12001.1"/>
    </source>
</evidence>
<evidence type="ECO:0000256" key="7">
    <source>
        <dbReference type="ARBA" id="ARBA00022741"/>
    </source>
</evidence>
<dbReference type="EC" id="6.3.2.8" evidence="3 14"/>
<evidence type="ECO:0000256" key="11">
    <source>
        <dbReference type="ARBA" id="ARBA00023306"/>
    </source>
</evidence>
<dbReference type="Pfam" id="PF08245">
    <property type="entry name" value="Mur_ligase_M"/>
    <property type="match status" value="1"/>
</dbReference>
<dbReference type="InterPro" id="IPR013221">
    <property type="entry name" value="Mur_ligase_cen"/>
</dbReference>
<evidence type="ECO:0000256" key="6">
    <source>
        <dbReference type="ARBA" id="ARBA00022618"/>
    </source>
</evidence>
<dbReference type="InterPro" id="IPR005758">
    <property type="entry name" value="UDP-N-AcMur_Ala_ligase_MurC"/>
</dbReference>
<evidence type="ECO:0000259" key="15">
    <source>
        <dbReference type="Pfam" id="PF01225"/>
    </source>
</evidence>
<comment type="pathway">
    <text evidence="2 14">Cell wall biogenesis; peptidoglycan biosynthesis.</text>
</comment>
<dbReference type="InterPro" id="IPR000713">
    <property type="entry name" value="Mur_ligase_N"/>
</dbReference>
<comment type="function">
    <text evidence="14">Cell wall formation.</text>
</comment>
<keyword evidence="5 14" id="KW-0436">Ligase</keyword>
<feature type="binding site" evidence="14">
    <location>
        <begin position="112"/>
        <end position="118"/>
    </location>
    <ligand>
        <name>ATP</name>
        <dbReference type="ChEBI" id="CHEBI:30616"/>
    </ligand>
</feature>
<comment type="similarity">
    <text evidence="14">Belongs to the MurCDEF family.</text>
</comment>
<dbReference type="EMBL" id="FLUP01000002">
    <property type="protein sequence ID" value="SBW12001.1"/>
    <property type="molecule type" value="Genomic_DNA"/>
</dbReference>
<dbReference type="SUPFAM" id="SSF51984">
    <property type="entry name" value="MurCD N-terminal domain"/>
    <property type="match status" value="1"/>
</dbReference>
<keyword evidence="12 14" id="KW-0961">Cell wall biogenesis/degradation</keyword>
<feature type="domain" description="Mur ligase C-terminal" evidence="16">
    <location>
        <begin position="310"/>
        <end position="441"/>
    </location>
</feature>
<dbReference type="GO" id="GO:0008360">
    <property type="term" value="P:regulation of cell shape"/>
    <property type="evidence" value="ECO:0007669"/>
    <property type="project" value="UniProtKB-KW"/>
</dbReference>
<dbReference type="InterPro" id="IPR050061">
    <property type="entry name" value="MurCDEF_pg_biosynth"/>
</dbReference>
<dbReference type="PANTHER" id="PTHR43445:SF3">
    <property type="entry name" value="UDP-N-ACETYLMURAMATE--L-ALANINE LIGASE"/>
    <property type="match status" value="1"/>
</dbReference>
<dbReference type="Gene3D" id="3.40.1190.10">
    <property type="entry name" value="Mur-like, catalytic domain"/>
    <property type="match status" value="1"/>
</dbReference>
<comment type="subcellular location">
    <subcellularLocation>
        <location evidence="1 14">Cytoplasm</location>
    </subcellularLocation>
</comment>
<evidence type="ECO:0000259" key="17">
    <source>
        <dbReference type="Pfam" id="PF08245"/>
    </source>
</evidence>
<keyword evidence="10 14" id="KW-0573">Peptidoglycan synthesis</keyword>
<dbReference type="PANTHER" id="PTHR43445">
    <property type="entry name" value="UDP-N-ACETYLMURAMATE--L-ALANINE LIGASE-RELATED"/>
    <property type="match status" value="1"/>
</dbReference>
<keyword evidence="4 14" id="KW-0963">Cytoplasm</keyword>
<keyword evidence="6 14" id="KW-0132">Cell division</keyword>
<comment type="catalytic activity">
    <reaction evidence="13 14">
        <text>UDP-N-acetyl-alpha-D-muramate + L-alanine + ATP = UDP-N-acetyl-alpha-D-muramoyl-L-alanine + ADP + phosphate + H(+)</text>
        <dbReference type="Rhea" id="RHEA:23372"/>
        <dbReference type="ChEBI" id="CHEBI:15378"/>
        <dbReference type="ChEBI" id="CHEBI:30616"/>
        <dbReference type="ChEBI" id="CHEBI:43474"/>
        <dbReference type="ChEBI" id="CHEBI:57972"/>
        <dbReference type="ChEBI" id="CHEBI:70757"/>
        <dbReference type="ChEBI" id="CHEBI:83898"/>
        <dbReference type="ChEBI" id="CHEBI:456216"/>
        <dbReference type="EC" id="6.3.2.8"/>
    </reaction>
</comment>
<name>A0A212KK18_9BACT</name>
<feature type="domain" description="Mur ligase central" evidence="17">
    <location>
        <begin position="110"/>
        <end position="288"/>
    </location>
</feature>
<dbReference type="UniPathway" id="UPA00219"/>
<dbReference type="SUPFAM" id="SSF53244">
    <property type="entry name" value="MurD-like peptide ligases, peptide-binding domain"/>
    <property type="match status" value="1"/>
</dbReference>
<evidence type="ECO:0000256" key="14">
    <source>
        <dbReference type="HAMAP-Rule" id="MF_00046"/>
    </source>
</evidence>
<accession>A0A212KK18</accession>